<evidence type="ECO:0000256" key="7">
    <source>
        <dbReference type="ARBA" id="ARBA00023315"/>
    </source>
</evidence>
<evidence type="ECO:0000313" key="12">
    <source>
        <dbReference type="Proteomes" id="UP000315677"/>
    </source>
</evidence>
<keyword evidence="5 8" id="KW-1133">Transmembrane helix</keyword>
<feature type="transmembrane region" description="Helical" evidence="8">
    <location>
        <begin position="50"/>
        <end position="67"/>
    </location>
</feature>
<evidence type="ECO:0000256" key="8">
    <source>
        <dbReference type="HAMAP-Rule" id="MF_01148"/>
    </source>
</evidence>
<keyword evidence="7 8" id="KW-0012">Acyltransferase</keyword>
<dbReference type="InterPro" id="IPR003010">
    <property type="entry name" value="C-N_Hydrolase"/>
</dbReference>
<dbReference type="PANTHER" id="PTHR38686:SF1">
    <property type="entry name" value="APOLIPOPROTEIN N-ACYLTRANSFERASE"/>
    <property type="match status" value="1"/>
</dbReference>
<dbReference type="InterPro" id="IPR004563">
    <property type="entry name" value="Apolipo_AcylTrfase"/>
</dbReference>
<accession>A0A543DKL9</accession>
<dbReference type="InterPro" id="IPR045378">
    <property type="entry name" value="LNT_N"/>
</dbReference>
<evidence type="ECO:0000256" key="4">
    <source>
        <dbReference type="ARBA" id="ARBA00022692"/>
    </source>
</evidence>
<reference evidence="11 12" key="1">
    <citation type="submission" date="2019-06" db="EMBL/GenBank/DDBJ databases">
        <title>Sequencing the genomes of 1000 actinobacteria strains.</title>
        <authorList>
            <person name="Klenk H.-P."/>
        </authorList>
    </citation>
    <scope>NUCLEOTIDE SEQUENCE [LARGE SCALE GENOMIC DNA]</scope>
    <source>
        <strain evidence="11 12">DSM 45301</strain>
    </source>
</reference>
<dbReference type="EMBL" id="VFPA01000003">
    <property type="protein sequence ID" value="TQM09884.1"/>
    <property type="molecule type" value="Genomic_DNA"/>
</dbReference>
<dbReference type="Proteomes" id="UP000315677">
    <property type="component" value="Unassembled WGS sequence"/>
</dbReference>
<keyword evidence="12" id="KW-1185">Reference proteome</keyword>
<evidence type="ECO:0000256" key="2">
    <source>
        <dbReference type="ARBA" id="ARBA00022475"/>
    </source>
</evidence>
<proteinExistence type="inferred from homology"/>
<dbReference type="InterPro" id="IPR036526">
    <property type="entry name" value="C-N_Hydrolase_sf"/>
</dbReference>
<comment type="similarity">
    <text evidence="8">Belongs to the CN hydrolase family. Apolipoprotein N-acyltransferase subfamily.</text>
</comment>
<gene>
    <name evidence="8" type="primary">lnt</name>
    <name evidence="11" type="ORF">FB558_5658</name>
</gene>
<keyword evidence="11" id="KW-0449">Lipoprotein</keyword>
<dbReference type="NCBIfam" id="TIGR00546">
    <property type="entry name" value="lnt"/>
    <property type="match status" value="1"/>
</dbReference>
<comment type="function">
    <text evidence="8">Catalyzes the phospholipid dependent N-acylation of the N-terminal cysteine of apolipoprotein, the last step in lipoprotein maturation.</text>
</comment>
<evidence type="ECO:0000256" key="9">
    <source>
        <dbReference type="SAM" id="MobiDB-lite"/>
    </source>
</evidence>
<feature type="transmembrane region" description="Helical" evidence="8">
    <location>
        <begin position="99"/>
        <end position="118"/>
    </location>
</feature>
<dbReference type="GO" id="GO:0016410">
    <property type="term" value="F:N-acyltransferase activity"/>
    <property type="evidence" value="ECO:0007669"/>
    <property type="project" value="UniProtKB-UniRule"/>
</dbReference>
<dbReference type="GO" id="GO:0042158">
    <property type="term" value="P:lipoprotein biosynthetic process"/>
    <property type="evidence" value="ECO:0007669"/>
    <property type="project" value="UniProtKB-UniRule"/>
</dbReference>
<keyword evidence="6 8" id="KW-0472">Membrane</keyword>
<feature type="domain" description="CN hydrolase" evidence="10">
    <location>
        <begin position="229"/>
        <end position="474"/>
    </location>
</feature>
<evidence type="ECO:0000256" key="5">
    <source>
        <dbReference type="ARBA" id="ARBA00022989"/>
    </source>
</evidence>
<evidence type="ECO:0000259" key="10">
    <source>
        <dbReference type="PROSITE" id="PS50263"/>
    </source>
</evidence>
<keyword evidence="3 8" id="KW-0808">Transferase</keyword>
<name>A0A543DKL9_9PSEU</name>
<comment type="subcellular location">
    <subcellularLocation>
        <location evidence="1 8">Cell membrane</location>
        <topology evidence="1 8">Multi-pass membrane protein</topology>
    </subcellularLocation>
</comment>
<dbReference type="SUPFAM" id="SSF56317">
    <property type="entry name" value="Carbon-nitrogen hydrolase"/>
    <property type="match status" value="1"/>
</dbReference>
<dbReference type="Pfam" id="PF00795">
    <property type="entry name" value="CN_hydrolase"/>
    <property type="match status" value="1"/>
</dbReference>
<keyword evidence="4 8" id="KW-0812">Transmembrane</keyword>
<feature type="transmembrane region" description="Helical" evidence="8">
    <location>
        <begin position="169"/>
        <end position="194"/>
    </location>
</feature>
<dbReference type="UniPathway" id="UPA00666"/>
<dbReference type="CDD" id="cd07571">
    <property type="entry name" value="ALP_N-acyl_transferase"/>
    <property type="match status" value="1"/>
</dbReference>
<evidence type="ECO:0000313" key="11">
    <source>
        <dbReference type="EMBL" id="TQM09884.1"/>
    </source>
</evidence>
<evidence type="ECO:0000256" key="3">
    <source>
        <dbReference type="ARBA" id="ARBA00022679"/>
    </source>
</evidence>
<feature type="region of interest" description="Disordered" evidence="9">
    <location>
        <begin position="1"/>
        <end position="20"/>
    </location>
</feature>
<dbReference type="HAMAP" id="MF_01148">
    <property type="entry name" value="Lnt"/>
    <property type="match status" value="1"/>
</dbReference>
<feature type="transmembrane region" description="Helical" evidence="8">
    <location>
        <begin position="201"/>
        <end position="221"/>
    </location>
</feature>
<dbReference type="AlphaFoldDB" id="A0A543DKL9"/>
<feature type="transmembrane region" description="Helical" evidence="8">
    <location>
        <begin position="74"/>
        <end position="93"/>
    </location>
</feature>
<feature type="transmembrane region" description="Helical" evidence="8">
    <location>
        <begin position="25"/>
        <end position="44"/>
    </location>
</feature>
<comment type="caution">
    <text evidence="11">The sequence shown here is derived from an EMBL/GenBank/DDBJ whole genome shotgun (WGS) entry which is preliminary data.</text>
</comment>
<comment type="catalytic activity">
    <reaction evidence="8">
        <text>N-terminal S-1,2-diacyl-sn-glyceryl-L-cysteinyl-[lipoprotein] + a glycerophospholipid = N-acyl-S-1,2-diacyl-sn-glyceryl-L-cysteinyl-[lipoprotein] + a 2-acyl-sn-glycero-3-phospholipid + H(+)</text>
        <dbReference type="Rhea" id="RHEA:48228"/>
        <dbReference type="Rhea" id="RHEA-COMP:14681"/>
        <dbReference type="Rhea" id="RHEA-COMP:14684"/>
        <dbReference type="ChEBI" id="CHEBI:15378"/>
        <dbReference type="ChEBI" id="CHEBI:136912"/>
        <dbReference type="ChEBI" id="CHEBI:140656"/>
        <dbReference type="ChEBI" id="CHEBI:140657"/>
        <dbReference type="ChEBI" id="CHEBI:140660"/>
        <dbReference type="EC" id="2.3.1.269"/>
    </reaction>
</comment>
<feature type="transmembrane region" description="Helical" evidence="8">
    <location>
        <begin position="130"/>
        <end position="149"/>
    </location>
</feature>
<dbReference type="Pfam" id="PF20154">
    <property type="entry name" value="LNT_N"/>
    <property type="match status" value="1"/>
</dbReference>
<keyword evidence="2 8" id="KW-1003">Cell membrane</keyword>
<protein>
    <recommendedName>
        <fullName evidence="8">Apolipoprotein N-acyltransferase</fullName>
        <shortName evidence="8">ALP N-acyltransferase</shortName>
        <ecNumber evidence="8">2.3.1.269</ecNumber>
    </recommendedName>
</protein>
<organism evidence="11 12">
    <name type="scientific">Pseudonocardia kunmingensis</name>
    <dbReference type="NCBI Taxonomy" id="630975"/>
    <lineage>
        <taxon>Bacteria</taxon>
        <taxon>Bacillati</taxon>
        <taxon>Actinomycetota</taxon>
        <taxon>Actinomycetes</taxon>
        <taxon>Pseudonocardiales</taxon>
        <taxon>Pseudonocardiaceae</taxon>
        <taxon>Pseudonocardia</taxon>
    </lineage>
</organism>
<dbReference type="EC" id="2.3.1.269" evidence="8"/>
<dbReference type="GO" id="GO:0005886">
    <property type="term" value="C:plasma membrane"/>
    <property type="evidence" value="ECO:0007669"/>
    <property type="project" value="UniProtKB-SubCell"/>
</dbReference>
<evidence type="ECO:0000256" key="6">
    <source>
        <dbReference type="ARBA" id="ARBA00023136"/>
    </source>
</evidence>
<comment type="pathway">
    <text evidence="8">Protein modification; lipoprotein biosynthesis (N-acyl transfer).</text>
</comment>
<dbReference type="Gene3D" id="3.60.110.10">
    <property type="entry name" value="Carbon-nitrogen hydrolase"/>
    <property type="match status" value="1"/>
</dbReference>
<dbReference type="PROSITE" id="PS50263">
    <property type="entry name" value="CN_HYDROLASE"/>
    <property type="match status" value="1"/>
</dbReference>
<dbReference type="PANTHER" id="PTHR38686">
    <property type="entry name" value="APOLIPOPROTEIN N-ACYLTRANSFERASE"/>
    <property type="match status" value="1"/>
</dbReference>
<sequence length="520" mass="53450">MTDVATGGDAAPQERPDRRVAGPAAPLRAALALAVAAGAAWALAAPPRGWWPLLPAGVAALTIALHGRRLRTRLVLGGLTGLVLYASTLVWLAGFAVPGYVAVAVLEAVMLAVAVALVPTARTGRWSGGWWGLPVALVFLDATQTRFPFGGFPLPALVLSQLDGPFALAAPLGGSLLVTALAATAGVGLAALYLTRGRQRLPAVGIAVVVAGAPLAAGAAVTTTPTGSLDAAVVQGGGPRGVRAVFTNPQDTTDRQFAVAEQITGFPDLVLFPEAVISVPGSIAGSAAERRVADLARALDAPVVVGVAESQDAGFRNVAVLYGPDYALLDRYEKEHRVPFGEYIPGRALLERVTDLTALVPCDAIVGEGEALLDSPVGPLGVVISYEVLFADRVREAVLAGGQIVLVPTNAASYVTEEVPAIEVAAARLRAREFGRTVLQSAPTGYSAVVLPDGRVVAQTELGAPGLLRGTVPLSTGLTPYARLGDLPFLALAGFALLAPALAGEVRRRRAPQAERDDQQ</sequence>
<evidence type="ECO:0000256" key="1">
    <source>
        <dbReference type="ARBA" id="ARBA00004651"/>
    </source>
</evidence>